<dbReference type="Proteomes" id="UP000243065">
    <property type="component" value="Unassembled WGS sequence"/>
</dbReference>
<name>A0A656D1A9_KRYT1</name>
<dbReference type="Pfam" id="PF24585">
    <property type="entry name" value="YunG"/>
    <property type="match status" value="1"/>
</dbReference>
<dbReference type="AlphaFoldDB" id="A0A656D1A9"/>
<sequence>MRNIILLKQAIRKAWSKETCYPPDRDKWTPENPAFGQCAVTALVVQDFFAGEILYCRHFHHYWNRLPDGTEVDLTKEQFGENANPCLDEIVSREYILESERAREAETAKRYLILKHRLNTIIKNSKGVL</sequence>
<evidence type="ECO:0000313" key="1">
    <source>
        <dbReference type="EMBL" id="CUS96568.1"/>
    </source>
</evidence>
<accession>A0A656D1A9</accession>
<protein>
    <submittedName>
        <fullName evidence="1">Uncharacterized protein</fullName>
    </submittedName>
</protein>
<dbReference type="InterPro" id="IPR056238">
    <property type="entry name" value="YunG-like"/>
</dbReference>
<proteinExistence type="predicted"/>
<keyword evidence="2" id="KW-1185">Reference proteome</keyword>
<organism evidence="1 2">
    <name type="scientific">Kryptobacter tengchongensis</name>
    <dbReference type="NCBI Taxonomy" id="1643429"/>
    <lineage>
        <taxon>Bacteria</taxon>
        <taxon>Pseudomonadati</taxon>
        <taxon>Candidatus Kryptoniota</taxon>
        <taxon>Candidatus Kryptobacter</taxon>
    </lineage>
</organism>
<reference evidence="1 2" key="1">
    <citation type="submission" date="2015-11" db="EMBL/GenBank/DDBJ databases">
        <authorList>
            <person name="Varghese N."/>
        </authorList>
    </citation>
    <scope>NUCLEOTIDE SEQUENCE [LARGE SCALE GENOMIC DNA]</scope>
    <source>
        <strain evidence="1 2">JGI-24</strain>
    </source>
</reference>
<gene>
    <name evidence="1" type="ORF">JGI24_00126</name>
</gene>
<evidence type="ECO:0000313" key="2">
    <source>
        <dbReference type="Proteomes" id="UP000243065"/>
    </source>
</evidence>
<dbReference type="EMBL" id="CZVU01000003">
    <property type="protein sequence ID" value="CUS96568.1"/>
    <property type="molecule type" value="Genomic_DNA"/>
</dbReference>